<gene>
    <name evidence="3" type="ORF">KCQ71_17315</name>
</gene>
<dbReference type="PANTHER" id="PTHR48098:SF6">
    <property type="entry name" value="FERRI-BACILLIBACTIN ESTERASE BESA"/>
    <property type="match status" value="1"/>
</dbReference>
<dbReference type="Proteomes" id="UP000826651">
    <property type="component" value="Unassembled WGS sequence"/>
</dbReference>
<evidence type="ECO:0000313" key="4">
    <source>
        <dbReference type="Proteomes" id="UP000826651"/>
    </source>
</evidence>
<feature type="transmembrane region" description="Helical" evidence="2">
    <location>
        <begin position="73"/>
        <end position="97"/>
    </location>
</feature>
<evidence type="ECO:0000256" key="1">
    <source>
        <dbReference type="SAM" id="MobiDB-lite"/>
    </source>
</evidence>
<evidence type="ECO:0000313" key="3">
    <source>
        <dbReference type="EMBL" id="MBZ2197923.1"/>
    </source>
</evidence>
<keyword evidence="4" id="KW-1185">Reference proteome</keyword>
<evidence type="ECO:0008006" key="5">
    <source>
        <dbReference type="Google" id="ProtNLM"/>
    </source>
</evidence>
<keyword evidence="2" id="KW-1133">Transmembrane helix</keyword>
<dbReference type="SUPFAM" id="SSF53474">
    <property type="entry name" value="alpha/beta-Hydrolases"/>
    <property type="match status" value="1"/>
</dbReference>
<feature type="transmembrane region" description="Helical" evidence="2">
    <location>
        <begin position="33"/>
        <end position="53"/>
    </location>
</feature>
<dbReference type="InterPro" id="IPR000801">
    <property type="entry name" value="Esterase-like"/>
</dbReference>
<name>A0ABS7SDE6_9MICO</name>
<protein>
    <recommendedName>
        <fullName evidence="5">Esterase</fullName>
    </recommendedName>
</protein>
<evidence type="ECO:0000256" key="2">
    <source>
        <dbReference type="SAM" id="Phobius"/>
    </source>
</evidence>
<comment type="caution">
    <text evidence="3">The sequence shown here is derived from an EMBL/GenBank/DDBJ whole genome shotgun (WGS) entry which is preliminary data.</text>
</comment>
<dbReference type="EMBL" id="JAGSHT010000016">
    <property type="protein sequence ID" value="MBZ2197923.1"/>
    <property type="molecule type" value="Genomic_DNA"/>
</dbReference>
<keyword evidence="2" id="KW-0472">Membrane</keyword>
<feature type="region of interest" description="Disordered" evidence="1">
    <location>
        <begin position="399"/>
        <end position="430"/>
    </location>
</feature>
<dbReference type="Gene3D" id="3.40.50.1820">
    <property type="entry name" value="alpha/beta hydrolase"/>
    <property type="match status" value="1"/>
</dbReference>
<proteinExistence type="predicted"/>
<dbReference type="InterPro" id="IPR050583">
    <property type="entry name" value="Mycobacterial_A85_antigen"/>
</dbReference>
<feature type="region of interest" description="Disordered" evidence="1">
    <location>
        <begin position="116"/>
        <end position="139"/>
    </location>
</feature>
<reference evidence="3 4" key="1">
    <citation type="submission" date="2021-04" db="EMBL/GenBank/DDBJ databases">
        <title>Ruania sp. nov., isolated from sandy soil of mangrove forest.</title>
        <authorList>
            <person name="Ge X."/>
            <person name="Huang R."/>
            <person name="Liu W."/>
        </authorList>
    </citation>
    <scope>NUCLEOTIDE SEQUENCE [LARGE SCALE GENOMIC DNA]</scope>
    <source>
        <strain evidence="3 4">N2-46</strain>
    </source>
</reference>
<sequence>MQRPHDPPTTADVDVQVPAAVIRRFHEVVWLSSWRVVAPVGVACTTAAGALVLRATRAFRRGSAGTTAPSAMLPIGAAAGLLGAAVALVANALAGYVPTASAGLRLGTHGFRRARHESTELQPRHPMSRTGRRTALLHGPPSRGTVYTVTVPGDLDLQVPPSTAWVYLPPGVEAASVVRYPAIYLIHGTPGTSADWFAAALVDRAMDVLLHAHLVRPMILVSIDANGGPSKDTECLNWRDGPQIESWLYRKVIPFVDRTLPTIADRSARGLGGMSMGGFCALDQGLRHLDTWGLSLVFEGYGDPGSAGPAALGDDPDVIAAHTPSSYLPSLPLPLRLPVYLDVGERTADVGAVRGLARQLADRGQTVYFRIARGHGHSWAEVRDGLPYALTFASTHLRGTPPVPGETGPASEPLTTAAGERGSDRPPAAR</sequence>
<dbReference type="RefSeq" id="WP_223408213.1">
    <property type="nucleotide sequence ID" value="NZ_JAGSHT010000016.1"/>
</dbReference>
<dbReference type="InterPro" id="IPR029058">
    <property type="entry name" value="AB_hydrolase_fold"/>
</dbReference>
<organism evidence="3 4">
    <name type="scientific">Occultella gossypii</name>
    <dbReference type="NCBI Taxonomy" id="2800820"/>
    <lineage>
        <taxon>Bacteria</taxon>
        <taxon>Bacillati</taxon>
        <taxon>Actinomycetota</taxon>
        <taxon>Actinomycetes</taxon>
        <taxon>Micrococcales</taxon>
        <taxon>Ruaniaceae</taxon>
        <taxon>Occultella</taxon>
    </lineage>
</organism>
<accession>A0ABS7SDE6</accession>
<dbReference type="Pfam" id="PF00756">
    <property type="entry name" value="Esterase"/>
    <property type="match status" value="1"/>
</dbReference>
<keyword evidence="2" id="KW-0812">Transmembrane</keyword>
<dbReference type="PANTHER" id="PTHR48098">
    <property type="entry name" value="ENTEROCHELIN ESTERASE-RELATED"/>
    <property type="match status" value="1"/>
</dbReference>